<keyword evidence="8" id="KW-0833">Ubl conjugation pathway</keyword>
<dbReference type="FunFam" id="3.30.710.10:FF:000026">
    <property type="entry name" value="E3 ubiquitin ligase complex SCF subunit"/>
    <property type="match status" value="1"/>
</dbReference>
<evidence type="ECO:0000256" key="6">
    <source>
        <dbReference type="ARBA" id="ARBA00022723"/>
    </source>
</evidence>
<dbReference type="FunFam" id="3.30.40.10:FF:000022">
    <property type="entry name" value="E3 ubiquitin-protein ligase RING1-like"/>
    <property type="match status" value="1"/>
</dbReference>
<evidence type="ECO:0000256" key="9">
    <source>
        <dbReference type="ARBA" id="ARBA00022833"/>
    </source>
</evidence>
<dbReference type="PANTHER" id="PTHR11165">
    <property type="entry name" value="SKP1"/>
    <property type="match status" value="1"/>
</dbReference>
<evidence type="ECO:0000256" key="8">
    <source>
        <dbReference type="ARBA" id="ARBA00022786"/>
    </source>
</evidence>
<dbReference type="Gene3D" id="3.30.710.10">
    <property type="entry name" value="Potassium Channel Kv1.1, Chain A"/>
    <property type="match status" value="1"/>
</dbReference>
<dbReference type="Pfam" id="PF03931">
    <property type="entry name" value="Skp1_POZ"/>
    <property type="match status" value="1"/>
</dbReference>
<keyword evidence="5" id="KW-0808">Transferase</keyword>
<dbReference type="InterPro" id="IPR011333">
    <property type="entry name" value="SKP1/BTB/POZ_sf"/>
</dbReference>
<feature type="compositionally biased region" description="Basic and acidic residues" evidence="11">
    <location>
        <begin position="558"/>
        <end position="568"/>
    </location>
</feature>
<evidence type="ECO:0000313" key="14">
    <source>
        <dbReference type="Proteomes" id="UP001345219"/>
    </source>
</evidence>
<dbReference type="Gene3D" id="3.30.40.10">
    <property type="entry name" value="Zinc/RING finger domain, C3HC4 (zinc finger)"/>
    <property type="match status" value="1"/>
</dbReference>
<dbReference type="EMBL" id="JAXIOK010000021">
    <property type="protein sequence ID" value="KAK4746122.1"/>
    <property type="molecule type" value="Genomic_DNA"/>
</dbReference>
<dbReference type="AlphaFoldDB" id="A0AAN7JJG2"/>
<dbReference type="SMART" id="SM00184">
    <property type="entry name" value="RING"/>
    <property type="match status" value="1"/>
</dbReference>
<feature type="region of interest" description="Disordered" evidence="11">
    <location>
        <begin position="250"/>
        <end position="269"/>
    </location>
</feature>
<comment type="catalytic activity">
    <reaction evidence="1">
        <text>S-ubiquitinyl-[E2 ubiquitin-conjugating enzyme]-L-cysteine + [acceptor protein]-L-lysine = [E2 ubiquitin-conjugating enzyme]-L-cysteine + N(6)-ubiquitinyl-[acceptor protein]-L-lysine.</text>
        <dbReference type="EC" id="2.3.2.27"/>
    </reaction>
</comment>
<gene>
    <name evidence="13" type="ORF">SAY87_012434</name>
</gene>
<dbReference type="InterPro" id="IPR039525">
    <property type="entry name" value="RNF126-like_zinc-ribbon"/>
</dbReference>
<evidence type="ECO:0000256" key="1">
    <source>
        <dbReference type="ARBA" id="ARBA00000900"/>
    </source>
</evidence>
<dbReference type="SUPFAM" id="SSF57850">
    <property type="entry name" value="RING/U-box"/>
    <property type="match status" value="1"/>
</dbReference>
<comment type="similarity">
    <text evidence="3">Belongs to the SKP1 family.</text>
</comment>
<dbReference type="PROSITE" id="PS50089">
    <property type="entry name" value="ZF_RING_2"/>
    <property type="match status" value="1"/>
</dbReference>
<organism evidence="13 14">
    <name type="scientific">Trapa incisa</name>
    <dbReference type="NCBI Taxonomy" id="236973"/>
    <lineage>
        <taxon>Eukaryota</taxon>
        <taxon>Viridiplantae</taxon>
        <taxon>Streptophyta</taxon>
        <taxon>Embryophyta</taxon>
        <taxon>Tracheophyta</taxon>
        <taxon>Spermatophyta</taxon>
        <taxon>Magnoliopsida</taxon>
        <taxon>eudicotyledons</taxon>
        <taxon>Gunneridae</taxon>
        <taxon>Pentapetalae</taxon>
        <taxon>rosids</taxon>
        <taxon>malvids</taxon>
        <taxon>Myrtales</taxon>
        <taxon>Lythraceae</taxon>
        <taxon>Trapa</taxon>
    </lineage>
</organism>
<evidence type="ECO:0000256" key="2">
    <source>
        <dbReference type="ARBA" id="ARBA00004906"/>
    </source>
</evidence>
<feature type="region of interest" description="Disordered" evidence="11">
    <location>
        <begin position="547"/>
        <end position="568"/>
    </location>
</feature>
<accession>A0AAN7JJG2</accession>
<dbReference type="CDD" id="cd16454">
    <property type="entry name" value="RING-H2_PA-TM-RING"/>
    <property type="match status" value="1"/>
</dbReference>
<keyword evidence="7 10" id="KW-0863">Zinc-finger</keyword>
<evidence type="ECO:0000256" key="10">
    <source>
        <dbReference type="PROSITE-ProRule" id="PRU00175"/>
    </source>
</evidence>
<evidence type="ECO:0000256" key="4">
    <source>
        <dbReference type="ARBA" id="ARBA00012483"/>
    </source>
</evidence>
<evidence type="ECO:0000256" key="5">
    <source>
        <dbReference type="ARBA" id="ARBA00022679"/>
    </source>
</evidence>
<reference evidence="13 14" key="1">
    <citation type="journal article" date="2023" name="Hortic Res">
        <title>Pangenome of water caltrop reveals structural variations and asymmetric subgenome divergence after allopolyploidization.</title>
        <authorList>
            <person name="Zhang X."/>
            <person name="Chen Y."/>
            <person name="Wang L."/>
            <person name="Yuan Y."/>
            <person name="Fang M."/>
            <person name="Shi L."/>
            <person name="Lu R."/>
            <person name="Comes H.P."/>
            <person name="Ma Y."/>
            <person name="Chen Y."/>
            <person name="Huang G."/>
            <person name="Zhou Y."/>
            <person name="Zheng Z."/>
            <person name="Qiu Y."/>
        </authorList>
    </citation>
    <scope>NUCLEOTIDE SEQUENCE [LARGE SCALE GENOMIC DNA]</scope>
    <source>
        <tissue evidence="13">Roots</tissue>
    </source>
</reference>
<sequence>MAESLSQATSQQSSPVTGTAGSDSEYWCYHCDKRVPIETLDNAPDIICHECKNGFVESIPAAASLQQQRTSSDDGRIYPLDDPALGSQFVQVLRLIAQASREEGAPPPQQPNPASDDDFLRIELDGWGNDDEDNNDEDGIENVDPAGGDGITEEGGRFDNEIGENMEDYDEDQLRQRRRDVLHVRLRDIATRARSGRSRILDWAEILLGLNDNSIQLGFEVPELETFVGNPADYVDDAGYQALLQNLAETDSERRGAPPASKAAVSELPKAEVMSEEDMVDCSICKDVIKVGEAATELPCGHGYHGHCIVPWLGSRNSCPVCRFELPTDDPEYEEEKRKRVASNSSSAMVSSGDDAEVMLMDGVGSNLHYISYKWMPITYIDCKTPLIWSFRFRDRRLTMASVRKIILMSSDGETFEVDEAVALQSQTIKYLIEDVCVDNGIPLPNVTGKILALVVEYCKQHVEASASASASADGKSEERPPPTTTTEEDLKAWDADFVKIDQDTLFDLMLAASYLNIKSLLDLTCQTVADMIKGMTPGEIRMIFNGKNDLSPEEEEEARRENQPALD</sequence>
<evidence type="ECO:0000256" key="7">
    <source>
        <dbReference type="ARBA" id="ARBA00022771"/>
    </source>
</evidence>
<evidence type="ECO:0000259" key="12">
    <source>
        <dbReference type="PROSITE" id="PS50089"/>
    </source>
</evidence>
<dbReference type="Pfam" id="PF01466">
    <property type="entry name" value="Skp1"/>
    <property type="match status" value="1"/>
</dbReference>
<feature type="domain" description="RING-type" evidence="12">
    <location>
        <begin position="282"/>
        <end position="323"/>
    </location>
</feature>
<dbReference type="Proteomes" id="UP001345219">
    <property type="component" value="Chromosome 10"/>
</dbReference>
<dbReference type="GO" id="GO:0006511">
    <property type="term" value="P:ubiquitin-dependent protein catabolic process"/>
    <property type="evidence" value="ECO:0007669"/>
    <property type="project" value="InterPro"/>
</dbReference>
<comment type="pathway">
    <text evidence="2">Protein modification; protein ubiquitination.</text>
</comment>
<dbReference type="GO" id="GO:0009867">
    <property type="term" value="P:jasmonic acid mediated signaling pathway"/>
    <property type="evidence" value="ECO:0007669"/>
    <property type="project" value="UniProtKB-ARBA"/>
</dbReference>
<feature type="region of interest" description="Disordered" evidence="11">
    <location>
        <begin position="469"/>
        <end position="491"/>
    </location>
</feature>
<dbReference type="SMART" id="SM00512">
    <property type="entry name" value="Skp1"/>
    <property type="match status" value="1"/>
</dbReference>
<dbReference type="InterPro" id="IPR001841">
    <property type="entry name" value="Znf_RING"/>
</dbReference>
<proteinExistence type="inferred from homology"/>
<protein>
    <recommendedName>
        <fullName evidence="4">RING-type E3 ubiquitin transferase</fullName>
        <ecNumber evidence="4">2.3.2.27</ecNumber>
    </recommendedName>
</protein>
<feature type="region of interest" description="Disordered" evidence="11">
    <location>
        <begin position="101"/>
        <end position="163"/>
    </location>
</feature>
<dbReference type="GO" id="GO:0008270">
    <property type="term" value="F:zinc ion binding"/>
    <property type="evidence" value="ECO:0007669"/>
    <property type="project" value="UniProtKB-KW"/>
</dbReference>
<feature type="compositionally biased region" description="Acidic residues" evidence="11">
    <location>
        <begin position="128"/>
        <end position="141"/>
    </location>
</feature>
<name>A0AAN7JJG2_9MYRT</name>
<dbReference type="GO" id="GO:0061630">
    <property type="term" value="F:ubiquitin protein ligase activity"/>
    <property type="evidence" value="ECO:0007669"/>
    <property type="project" value="UniProtKB-EC"/>
</dbReference>
<dbReference type="SUPFAM" id="SSF54695">
    <property type="entry name" value="POZ domain"/>
    <property type="match status" value="1"/>
</dbReference>
<dbReference type="EC" id="2.3.2.27" evidence="4"/>
<dbReference type="InterPro" id="IPR036296">
    <property type="entry name" value="SKP1-like_dim_sf"/>
</dbReference>
<dbReference type="InterPro" id="IPR016072">
    <property type="entry name" value="Skp1_comp_dimer"/>
</dbReference>
<dbReference type="SUPFAM" id="SSF81382">
    <property type="entry name" value="Skp1 dimerisation domain-like"/>
    <property type="match status" value="1"/>
</dbReference>
<evidence type="ECO:0000256" key="3">
    <source>
        <dbReference type="ARBA" id="ARBA00009993"/>
    </source>
</evidence>
<dbReference type="InterPro" id="IPR001232">
    <property type="entry name" value="SKP1-like"/>
</dbReference>
<feature type="region of interest" description="Disordered" evidence="11">
    <location>
        <begin position="1"/>
        <end position="22"/>
    </location>
</feature>
<dbReference type="Pfam" id="PF13639">
    <property type="entry name" value="zf-RING_2"/>
    <property type="match status" value="1"/>
</dbReference>
<dbReference type="InterPro" id="IPR016073">
    <property type="entry name" value="Skp1_comp_POZ"/>
</dbReference>
<dbReference type="InterPro" id="IPR013083">
    <property type="entry name" value="Znf_RING/FYVE/PHD"/>
</dbReference>
<dbReference type="Pfam" id="PF14369">
    <property type="entry name" value="Zn_ribbon_19"/>
    <property type="match status" value="1"/>
</dbReference>
<keyword evidence="14" id="KW-1185">Reference proteome</keyword>
<dbReference type="CDD" id="cd18322">
    <property type="entry name" value="BTB_POZ_SKP1"/>
    <property type="match status" value="1"/>
</dbReference>
<evidence type="ECO:0000256" key="11">
    <source>
        <dbReference type="SAM" id="MobiDB-lite"/>
    </source>
</evidence>
<keyword evidence="9" id="KW-0862">Zinc</keyword>
<evidence type="ECO:0000313" key="13">
    <source>
        <dbReference type="EMBL" id="KAK4746122.1"/>
    </source>
</evidence>
<keyword evidence="6" id="KW-0479">Metal-binding</keyword>
<comment type="caution">
    <text evidence="13">The sequence shown here is derived from an EMBL/GenBank/DDBJ whole genome shotgun (WGS) entry which is preliminary data.</text>
</comment>
<dbReference type="InterPro" id="IPR016897">
    <property type="entry name" value="SKP1"/>
</dbReference>